<proteinExistence type="predicted"/>
<protein>
    <submittedName>
        <fullName evidence="1">AMDV2_2</fullName>
    </submittedName>
</protein>
<accession>B3GAK1</accession>
<sequence length="75" mass="8815">MIFFEQNKTKCLTFVNEKSVLGKEIKLIYEKLINKVLEITIDSFDEGMFRGFHLTSVKKIKDVEIEKIQTKLEGF</sequence>
<dbReference type="EMBL" id="EU662133">
    <property type="protein sequence ID" value="ACD75409.1"/>
    <property type="molecule type" value="Genomic_DNA"/>
</dbReference>
<evidence type="ECO:0000313" key="1">
    <source>
        <dbReference type="EMBL" id="ACD75409.1"/>
    </source>
</evidence>
<name>B3GAK1_9VIRU</name>
<organism evidence="1">
    <name type="scientific">uncultured virus</name>
    <dbReference type="NCBI Taxonomy" id="340016"/>
    <lineage>
        <taxon>Viruses</taxon>
        <taxon>environmental samples</taxon>
    </lineage>
</organism>
<reference evidence="1" key="1">
    <citation type="submission" date="2008-04" db="EMBL/GenBank/DDBJ databases">
        <title>Virus population dynamics and acquired virus resistance in natural microbial communities.</title>
        <authorList>
            <person name="Andersson A.A."/>
            <person name="Banfield J.F."/>
        </authorList>
    </citation>
    <scope>NUCLEOTIDE SEQUENCE</scope>
</reference>